<name>A0A6B2L923_9EUKA</name>
<dbReference type="EMBL" id="GIBP01004584">
    <property type="protein sequence ID" value="NDV33553.1"/>
    <property type="molecule type" value="Transcribed_RNA"/>
</dbReference>
<protein>
    <recommendedName>
        <fullName evidence="3">ethanolamine kinase</fullName>
        <ecNumber evidence="3">2.7.1.82</ecNumber>
    </recommendedName>
</protein>
<dbReference type="GO" id="GO:0004305">
    <property type="term" value="F:ethanolamine kinase activity"/>
    <property type="evidence" value="ECO:0007669"/>
    <property type="project" value="UniProtKB-EC"/>
</dbReference>
<evidence type="ECO:0000256" key="3">
    <source>
        <dbReference type="ARBA" id="ARBA00038874"/>
    </source>
</evidence>
<dbReference type="PANTHER" id="PTHR22603:SF66">
    <property type="entry name" value="ETHANOLAMINE KINASE"/>
    <property type="match status" value="1"/>
</dbReference>
<dbReference type="CDD" id="cd05157">
    <property type="entry name" value="ETNK_euk"/>
    <property type="match status" value="1"/>
</dbReference>
<dbReference type="PANTHER" id="PTHR22603">
    <property type="entry name" value="CHOLINE/ETHANOALAMINE KINASE"/>
    <property type="match status" value="1"/>
</dbReference>
<dbReference type="SUPFAM" id="SSF56112">
    <property type="entry name" value="Protein kinase-like (PK-like)"/>
    <property type="match status" value="1"/>
</dbReference>
<dbReference type="Pfam" id="PF01633">
    <property type="entry name" value="Choline_kinase"/>
    <property type="match status" value="1"/>
</dbReference>
<accession>A0A6B2L923</accession>
<dbReference type="GO" id="GO:0006646">
    <property type="term" value="P:phosphatidylethanolamine biosynthetic process"/>
    <property type="evidence" value="ECO:0007669"/>
    <property type="project" value="TreeGrafter"/>
</dbReference>
<dbReference type="Gene3D" id="3.90.1200.10">
    <property type="match status" value="1"/>
</dbReference>
<comment type="pathway">
    <text evidence="1">Phospholipid metabolism; phosphatidylethanolamine biosynthesis; phosphatidylethanolamine from ethanolamine: step 1/3.</text>
</comment>
<evidence type="ECO:0000256" key="2">
    <source>
        <dbReference type="ARBA" id="ARBA00038211"/>
    </source>
</evidence>
<evidence type="ECO:0000313" key="4">
    <source>
        <dbReference type="EMBL" id="NDV33553.1"/>
    </source>
</evidence>
<organism evidence="4">
    <name type="scientific">Arcella intermedia</name>
    <dbReference type="NCBI Taxonomy" id="1963864"/>
    <lineage>
        <taxon>Eukaryota</taxon>
        <taxon>Amoebozoa</taxon>
        <taxon>Tubulinea</taxon>
        <taxon>Elardia</taxon>
        <taxon>Arcellinida</taxon>
        <taxon>Sphaerothecina</taxon>
        <taxon>Arcellidae</taxon>
        <taxon>Arcella</taxon>
    </lineage>
</organism>
<dbReference type="InterPro" id="IPR011009">
    <property type="entry name" value="Kinase-like_dom_sf"/>
</dbReference>
<evidence type="ECO:0000256" key="1">
    <source>
        <dbReference type="ARBA" id="ARBA00037883"/>
    </source>
</evidence>
<dbReference type="AlphaFoldDB" id="A0A6B2L923"/>
<comment type="similarity">
    <text evidence="2">Belongs to the choline/ethanolamine kinase family.</text>
</comment>
<dbReference type="Gene3D" id="3.30.200.20">
    <property type="entry name" value="Phosphorylase Kinase, domain 1"/>
    <property type="match status" value="1"/>
</dbReference>
<dbReference type="GO" id="GO:0005737">
    <property type="term" value="C:cytoplasm"/>
    <property type="evidence" value="ECO:0007669"/>
    <property type="project" value="TreeGrafter"/>
</dbReference>
<sequence>MIKLCLPYLEGISENPTITITKITIGTINYCFKVTIDDTKVMVRIYGSELSNVVSDRVREFSLLLLANRFGYGPKVHLRFNNGYVVSFIEGNPLEIVDFRKKDMIALIAEKMAEWHNIKMPENLVPHLTMDIWQNIEKWIQLAQSFELDISLFTKEIELLKNELQGEDQLCLTHNDLNSGNVIYNAGKEEGTVTFVDYEFSGLGNRYFDLANHFCEWCGLDFDYSLFPTREQQLEFLVAYLTNLSPTKEEPNQKELESLQEIVNKYQLLSHYFWGLWAKIMAEKSNSNIFDYKKYSETRMKLYFQVKKELLPETSTRDKTDL</sequence>
<reference evidence="4" key="1">
    <citation type="journal article" date="2020" name="J. Eukaryot. Microbiol.">
        <title>De novo Sequencing, Assembly and Annotation of the Transcriptome for the Free-Living Testate Amoeba Arcella intermedia.</title>
        <authorList>
            <person name="Ribeiro G.M."/>
            <person name="Porfirio-Sousa A.L."/>
            <person name="Maurer-Alcala X.X."/>
            <person name="Katz L.A."/>
            <person name="Lahr D.J.G."/>
        </authorList>
    </citation>
    <scope>NUCLEOTIDE SEQUENCE</scope>
</reference>
<dbReference type="EC" id="2.7.1.82" evidence="3"/>
<proteinExistence type="inferred from homology"/>